<feature type="region of interest" description="Disordered" evidence="1">
    <location>
        <begin position="164"/>
        <end position="183"/>
    </location>
</feature>
<organism evidence="2 3">
    <name type="scientific">Nonomuraea soli</name>
    <dbReference type="NCBI Taxonomy" id="1032476"/>
    <lineage>
        <taxon>Bacteria</taxon>
        <taxon>Bacillati</taxon>
        <taxon>Actinomycetota</taxon>
        <taxon>Actinomycetes</taxon>
        <taxon>Streptosporangiales</taxon>
        <taxon>Streptosporangiaceae</taxon>
        <taxon>Nonomuraea</taxon>
    </lineage>
</organism>
<feature type="compositionally biased region" description="Low complexity" evidence="1">
    <location>
        <begin position="164"/>
        <end position="177"/>
    </location>
</feature>
<dbReference type="AlphaFoldDB" id="A0A7W0CUR1"/>
<dbReference type="Proteomes" id="UP000530928">
    <property type="component" value="Unassembled WGS sequence"/>
</dbReference>
<dbReference type="RefSeq" id="WP_181616355.1">
    <property type="nucleotide sequence ID" value="NZ_BAABAM010000014.1"/>
</dbReference>
<accession>A0A7W0CUR1</accession>
<evidence type="ECO:0000256" key="1">
    <source>
        <dbReference type="SAM" id="MobiDB-lite"/>
    </source>
</evidence>
<feature type="region of interest" description="Disordered" evidence="1">
    <location>
        <begin position="1"/>
        <end position="26"/>
    </location>
</feature>
<keyword evidence="3" id="KW-1185">Reference proteome</keyword>
<sequence>MNGHPTTGEHTPATPTFGESAPATPTLPARNEALSVEALIEQARETQRRSIDGLARKLRLGQQPSAEQLYDILRAQTLGTWWVLVERHLRYAGGDQGQTLARFLSLVSFYLNEDDTTRDITLAVGVLGPEDEHEFTLIHLNRAMDLIRRDAARTFLEQLMSLASASSEPEQSASGSAGQEGTA</sequence>
<gene>
    <name evidence="2" type="ORF">HNR30_009068</name>
</gene>
<protein>
    <submittedName>
        <fullName evidence="2">Hydrogenase maturation factor</fullName>
    </submittedName>
</protein>
<dbReference type="EMBL" id="JACDUR010000012">
    <property type="protein sequence ID" value="MBA2897666.1"/>
    <property type="molecule type" value="Genomic_DNA"/>
</dbReference>
<proteinExistence type="predicted"/>
<evidence type="ECO:0000313" key="2">
    <source>
        <dbReference type="EMBL" id="MBA2897666.1"/>
    </source>
</evidence>
<comment type="caution">
    <text evidence="2">The sequence shown here is derived from an EMBL/GenBank/DDBJ whole genome shotgun (WGS) entry which is preliminary data.</text>
</comment>
<reference evidence="2 3" key="1">
    <citation type="submission" date="2020-07" db="EMBL/GenBank/DDBJ databases">
        <title>Genomic Encyclopedia of Type Strains, Phase IV (KMG-IV): sequencing the most valuable type-strain genomes for metagenomic binning, comparative biology and taxonomic classification.</title>
        <authorList>
            <person name="Goeker M."/>
        </authorList>
    </citation>
    <scope>NUCLEOTIDE SEQUENCE [LARGE SCALE GENOMIC DNA]</scope>
    <source>
        <strain evidence="2 3">DSM 45533</strain>
    </source>
</reference>
<name>A0A7W0CUR1_9ACTN</name>
<evidence type="ECO:0000313" key="3">
    <source>
        <dbReference type="Proteomes" id="UP000530928"/>
    </source>
</evidence>